<protein>
    <submittedName>
        <fullName evidence="2">Uncharacterized protein</fullName>
    </submittedName>
</protein>
<keyword evidence="3" id="KW-1185">Reference proteome</keyword>
<dbReference type="EMBL" id="JBBPBM010000066">
    <property type="protein sequence ID" value="KAK8514839.1"/>
    <property type="molecule type" value="Genomic_DNA"/>
</dbReference>
<evidence type="ECO:0000313" key="2">
    <source>
        <dbReference type="EMBL" id="KAK8514839.1"/>
    </source>
</evidence>
<feature type="compositionally biased region" description="Low complexity" evidence="1">
    <location>
        <begin position="281"/>
        <end position="291"/>
    </location>
</feature>
<evidence type="ECO:0000256" key="1">
    <source>
        <dbReference type="SAM" id="MobiDB-lite"/>
    </source>
</evidence>
<feature type="compositionally biased region" description="Basic and acidic residues" evidence="1">
    <location>
        <begin position="98"/>
        <end position="125"/>
    </location>
</feature>
<feature type="region of interest" description="Disordered" evidence="1">
    <location>
        <begin position="347"/>
        <end position="491"/>
    </location>
</feature>
<feature type="compositionally biased region" description="Basic residues" evidence="1">
    <location>
        <begin position="469"/>
        <end position="479"/>
    </location>
</feature>
<feature type="compositionally biased region" description="Polar residues" evidence="1">
    <location>
        <begin position="145"/>
        <end position="160"/>
    </location>
</feature>
<accession>A0ABR2C602</accession>
<evidence type="ECO:0000313" key="3">
    <source>
        <dbReference type="Proteomes" id="UP001472677"/>
    </source>
</evidence>
<feature type="compositionally biased region" description="Polar residues" evidence="1">
    <location>
        <begin position="384"/>
        <end position="414"/>
    </location>
</feature>
<gene>
    <name evidence="2" type="ORF">V6N12_057735</name>
</gene>
<proteinExistence type="predicted"/>
<feature type="region of interest" description="Disordered" evidence="1">
    <location>
        <begin position="281"/>
        <end position="313"/>
    </location>
</feature>
<reference evidence="2 3" key="1">
    <citation type="journal article" date="2024" name="G3 (Bethesda)">
        <title>Genome assembly of Hibiscus sabdariffa L. provides insights into metabolisms of medicinal natural products.</title>
        <authorList>
            <person name="Kim T."/>
        </authorList>
    </citation>
    <scope>NUCLEOTIDE SEQUENCE [LARGE SCALE GENOMIC DNA]</scope>
    <source>
        <strain evidence="2">TK-2024</strain>
        <tissue evidence="2">Old leaves</tissue>
    </source>
</reference>
<comment type="caution">
    <text evidence="2">The sequence shown here is derived from an EMBL/GenBank/DDBJ whole genome shotgun (WGS) entry which is preliminary data.</text>
</comment>
<dbReference type="PANTHER" id="PTHR33737">
    <property type="entry name" value="OS05G0121800 PROTEIN"/>
    <property type="match status" value="1"/>
</dbReference>
<dbReference type="PANTHER" id="PTHR33737:SF2">
    <property type="entry name" value="OS12G0102700 PROTEIN"/>
    <property type="match status" value="1"/>
</dbReference>
<dbReference type="Proteomes" id="UP001472677">
    <property type="component" value="Unassembled WGS sequence"/>
</dbReference>
<dbReference type="InterPro" id="IPR045882">
    <property type="entry name" value="GPT1/2"/>
</dbReference>
<feature type="region of interest" description="Disordered" evidence="1">
    <location>
        <begin position="86"/>
        <end position="172"/>
    </location>
</feature>
<name>A0ABR2C602_9ROSI</name>
<organism evidence="2 3">
    <name type="scientific">Hibiscus sabdariffa</name>
    <name type="common">roselle</name>
    <dbReference type="NCBI Taxonomy" id="183260"/>
    <lineage>
        <taxon>Eukaryota</taxon>
        <taxon>Viridiplantae</taxon>
        <taxon>Streptophyta</taxon>
        <taxon>Embryophyta</taxon>
        <taxon>Tracheophyta</taxon>
        <taxon>Spermatophyta</taxon>
        <taxon>Magnoliopsida</taxon>
        <taxon>eudicotyledons</taxon>
        <taxon>Gunneridae</taxon>
        <taxon>Pentapetalae</taxon>
        <taxon>rosids</taxon>
        <taxon>malvids</taxon>
        <taxon>Malvales</taxon>
        <taxon>Malvaceae</taxon>
        <taxon>Malvoideae</taxon>
        <taxon>Hibiscus</taxon>
    </lineage>
</organism>
<sequence>MHDYELPRNFNFKGLSLIDVTSEDDCLINSPLHSAFLEPEEFSSREDVNPPRCSLTMLHGDASRQGNLKAGFNDDIRTTFQKSKRVPGIGIGNAGSSVKKDLETKDSRAVSSSKKLDNSNHDKVKQKATAPKKPNTASKEPGKTMKQSVGRSGVSTSSLHKSPKLTDKRASLSAKDIKIEKDAKSATGRRTTISKTPALDGSRNAVTRTTLFSRSSSMYMIKQNKDSSLVNSSTTTNASKRAAEGKSQAGRLAVSTLLKSPMKLHSSMSVAGSYGDWSSVSSLSSTTSSATKRPNVVRASLGSGSHKGVVTDNDARQVSDFHCRHSLGGGAEDTGSLDGSTELHPAVIKHSGLRQPSAKPSSSDGLRSRHNRTRSVPSLAGAPNDTSKTGAKSTNTSGGSNKATPRTLQQSTSAARKVRSASRNPKISPGMPPKLQNKPSQKTGRESYSKAQGIGSAEKIAGSANKPKPVVKPRGKGGARIKDAKVVPLAM</sequence>